<dbReference type="AlphaFoldDB" id="A0A1G2KT10"/>
<keyword evidence="1" id="KW-1133">Transmembrane helix</keyword>
<accession>A0A1G2KT10</accession>
<sequence>MDNDRNGKEKNRDGKIKKLELVHTVWMSFASVMAKIHISSIGIRKHDRRCLFYAPITGNDAEAWDIPRWQSPKAE</sequence>
<proteinExistence type="predicted"/>
<dbReference type="EMBL" id="MHQN01000034">
    <property type="protein sequence ID" value="OHA02557.1"/>
    <property type="molecule type" value="Genomic_DNA"/>
</dbReference>
<comment type="caution">
    <text evidence="2">The sequence shown here is derived from an EMBL/GenBank/DDBJ whole genome shotgun (WGS) entry which is preliminary data.</text>
</comment>
<keyword evidence="1" id="KW-0472">Membrane</keyword>
<evidence type="ECO:0000313" key="2">
    <source>
        <dbReference type="EMBL" id="OHA02557.1"/>
    </source>
</evidence>
<evidence type="ECO:0000313" key="3">
    <source>
        <dbReference type="Proteomes" id="UP000177177"/>
    </source>
</evidence>
<gene>
    <name evidence="2" type="ORF">A3C92_02830</name>
</gene>
<reference evidence="2 3" key="1">
    <citation type="journal article" date="2016" name="Nat. Commun.">
        <title>Thousands of microbial genomes shed light on interconnected biogeochemical processes in an aquifer system.</title>
        <authorList>
            <person name="Anantharaman K."/>
            <person name="Brown C.T."/>
            <person name="Hug L.A."/>
            <person name="Sharon I."/>
            <person name="Castelle C.J."/>
            <person name="Probst A.J."/>
            <person name="Thomas B.C."/>
            <person name="Singh A."/>
            <person name="Wilkins M.J."/>
            <person name="Karaoz U."/>
            <person name="Brodie E.L."/>
            <person name="Williams K.H."/>
            <person name="Hubbard S.S."/>
            <person name="Banfield J.F."/>
        </authorList>
    </citation>
    <scope>NUCLEOTIDE SEQUENCE [LARGE SCALE GENOMIC DNA]</scope>
</reference>
<dbReference type="Proteomes" id="UP000177177">
    <property type="component" value="Unassembled WGS sequence"/>
</dbReference>
<keyword evidence="1" id="KW-0812">Transmembrane</keyword>
<protein>
    <submittedName>
        <fullName evidence="2">Uncharacterized protein</fullName>
    </submittedName>
</protein>
<evidence type="ECO:0000256" key="1">
    <source>
        <dbReference type="SAM" id="Phobius"/>
    </source>
</evidence>
<organism evidence="2 3">
    <name type="scientific">Candidatus Sungbacteria bacterium RIFCSPHIGHO2_02_FULL_53_17</name>
    <dbReference type="NCBI Taxonomy" id="1802275"/>
    <lineage>
        <taxon>Bacteria</taxon>
        <taxon>Candidatus Sungiibacteriota</taxon>
    </lineage>
</organism>
<feature type="transmembrane region" description="Helical" evidence="1">
    <location>
        <begin position="21"/>
        <end position="43"/>
    </location>
</feature>
<name>A0A1G2KT10_9BACT</name>